<dbReference type="Proteomes" id="UP001589628">
    <property type="component" value="Unassembled WGS sequence"/>
</dbReference>
<keyword evidence="1" id="KW-0175">Coiled coil</keyword>
<keyword evidence="4" id="KW-1185">Reference proteome</keyword>
<evidence type="ECO:0000313" key="4">
    <source>
        <dbReference type="Proteomes" id="UP001589628"/>
    </source>
</evidence>
<evidence type="ECO:0000256" key="1">
    <source>
        <dbReference type="SAM" id="Coils"/>
    </source>
</evidence>
<proteinExistence type="predicted"/>
<feature type="compositionally biased region" description="Basic and acidic residues" evidence="2">
    <location>
        <begin position="319"/>
        <end position="328"/>
    </location>
</feature>
<protein>
    <submittedName>
        <fullName evidence="3">DNA-binding protein</fullName>
    </submittedName>
</protein>
<dbReference type="EMBL" id="JBHLZN010000001">
    <property type="protein sequence ID" value="MFB9885560.1"/>
    <property type="molecule type" value="Genomic_DNA"/>
</dbReference>
<dbReference type="RefSeq" id="WP_162157434.1">
    <property type="nucleotide sequence ID" value="NZ_JAUESS010000025.1"/>
</dbReference>
<dbReference type="GO" id="GO:0003677">
    <property type="term" value="F:DNA binding"/>
    <property type="evidence" value="ECO:0007669"/>
    <property type="project" value="UniProtKB-KW"/>
</dbReference>
<sequence>MMGKTQRELVFAAADDLLMAGIEPSVRQLAARLPELDDILLQQALQDWWLQVPQRVQFRMPIAADLPKEVVTTISQLWEHAVKHASDQLEAERRNMQMRLDELEQDKAHQLERMRGESEAQELRIEQLKERVEELEQRNKALQAEVSVLKANLHAETQTRNQYEEREREARHELERVAKSKEEMRQQFDQRLKEEQARAQEQLAKQKSEVSHLRLVIEQNKDESGKKEAALTRQIHDLQAEVARGEVKVETQQTQIRNLEQELKGYRLETANSNRDATKLNAQILAEVNKNKRLEDRVQQLEHEYKELNKKLSSNAMDSARREAELRQQVNERDDELLKLKAQLKQQQSNLLAREEEVKRLQARLHA</sequence>
<accession>A0ABV5Z8F3</accession>
<name>A0ABV5Z8F3_9GAMM</name>
<reference evidence="3 4" key="1">
    <citation type="submission" date="2024-09" db="EMBL/GenBank/DDBJ databases">
        <authorList>
            <person name="Sun Q."/>
            <person name="Mori K."/>
        </authorList>
    </citation>
    <scope>NUCLEOTIDE SEQUENCE [LARGE SCALE GENOMIC DNA]</scope>
    <source>
        <strain evidence="3 4">ATCC 51285</strain>
    </source>
</reference>
<evidence type="ECO:0000313" key="3">
    <source>
        <dbReference type="EMBL" id="MFB9885560.1"/>
    </source>
</evidence>
<feature type="coiled-coil region" evidence="1">
    <location>
        <begin position="86"/>
        <end position="209"/>
    </location>
</feature>
<gene>
    <name evidence="3" type="ORF">ACFFLH_03965</name>
</gene>
<organism evidence="3 4">
    <name type="scientific">Balneatrix alpica</name>
    <dbReference type="NCBI Taxonomy" id="75684"/>
    <lineage>
        <taxon>Bacteria</taxon>
        <taxon>Pseudomonadati</taxon>
        <taxon>Pseudomonadota</taxon>
        <taxon>Gammaproteobacteria</taxon>
        <taxon>Oceanospirillales</taxon>
        <taxon>Balneatrichaceae</taxon>
        <taxon>Balneatrix</taxon>
    </lineage>
</organism>
<comment type="caution">
    <text evidence="3">The sequence shown here is derived from an EMBL/GenBank/DDBJ whole genome shotgun (WGS) entry which is preliminary data.</text>
</comment>
<feature type="region of interest" description="Disordered" evidence="2">
    <location>
        <begin position="309"/>
        <end position="328"/>
    </location>
</feature>
<keyword evidence="3" id="KW-0238">DNA-binding</keyword>
<evidence type="ECO:0000256" key="2">
    <source>
        <dbReference type="SAM" id="MobiDB-lite"/>
    </source>
</evidence>